<protein>
    <submittedName>
        <fullName evidence="7">Superoxide reductase</fullName>
        <ecNumber evidence="7">1.15.1.2</ecNumber>
    </submittedName>
</protein>
<dbReference type="InterPro" id="IPR002742">
    <property type="entry name" value="Desulfoferrodoxin_Fe-bd_dom"/>
</dbReference>
<dbReference type="Pfam" id="PF01880">
    <property type="entry name" value="Desulfoferrodox"/>
    <property type="match status" value="1"/>
</dbReference>
<dbReference type="PANTHER" id="PTHR36541:SF1">
    <property type="entry name" value="SUPEROXIDE REDUCTASE-RELATED"/>
    <property type="match status" value="1"/>
</dbReference>
<dbReference type="PANTHER" id="PTHR36541">
    <property type="entry name" value="SUPEROXIDE REDUCTASE-RELATED"/>
    <property type="match status" value="1"/>
</dbReference>
<dbReference type="SUPFAM" id="SSF49367">
    <property type="entry name" value="Superoxide reductase-like"/>
    <property type="match status" value="1"/>
</dbReference>
<dbReference type="Gene3D" id="2.60.40.730">
    <property type="entry name" value="SOR catalytic domain"/>
    <property type="match status" value="1"/>
</dbReference>
<dbReference type="InterPro" id="IPR051233">
    <property type="entry name" value="Desulfoferrodoxin_SOR"/>
</dbReference>
<evidence type="ECO:0000256" key="4">
    <source>
        <dbReference type="ARBA" id="ARBA00022982"/>
    </source>
</evidence>
<evidence type="ECO:0000256" key="2">
    <source>
        <dbReference type="ARBA" id="ARBA00022448"/>
    </source>
</evidence>
<name>A0A173VIX3_9FIRM</name>
<dbReference type="GO" id="GO:0005506">
    <property type="term" value="F:iron ion binding"/>
    <property type="evidence" value="ECO:0007669"/>
    <property type="project" value="InterPro"/>
</dbReference>
<evidence type="ECO:0000313" key="7">
    <source>
        <dbReference type="EMBL" id="CUN27399.1"/>
    </source>
</evidence>
<keyword evidence="7" id="KW-0560">Oxidoreductase</keyword>
<organism evidence="7 8">
    <name type="scientific">Dorea longicatena</name>
    <dbReference type="NCBI Taxonomy" id="88431"/>
    <lineage>
        <taxon>Bacteria</taxon>
        <taxon>Bacillati</taxon>
        <taxon>Bacillota</taxon>
        <taxon>Clostridia</taxon>
        <taxon>Lachnospirales</taxon>
        <taxon>Lachnospiraceae</taxon>
        <taxon>Dorea</taxon>
    </lineage>
</organism>
<evidence type="ECO:0000256" key="5">
    <source>
        <dbReference type="ARBA" id="ARBA00023004"/>
    </source>
</evidence>
<comment type="similarity">
    <text evidence="1">Belongs to the desulfoferrodoxin family.</text>
</comment>
<gene>
    <name evidence="7" type="primary">dfx</name>
    <name evidence="7" type="ORF">ERS852573_03088</name>
</gene>
<keyword evidence="5" id="KW-0408">Iron</keyword>
<evidence type="ECO:0000256" key="3">
    <source>
        <dbReference type="ARBA" id="ARBA00022723"/>
    </source>
</evidence>
<evidence type="ECO:0000313" key="8">
    <source>
        <dbReference type="Proteomes" id="UP000095597"/>
    </source>
</evidence>
<dbReference type="EMBL" id="CYXO01000031">
    <property type="protein sequence ID" value="CUN27399.1"/>
    <property type="molecule type" value="Genomic_DNA"/>
</dbReference>
<evidence type="ECO:0000259" key="6">
    <source>
        <dbReference type="Pfam" id="PF01880"/>
    </source>
</evidence>
<reference evidence="7 8" key="1">
    <citation type="submission" date="2015-09" db="EMBL/GenBank/DDBJ databases">
        <authorList>
            <consortium name="Pathogen Informatics"/>
        </authorList>
    </citation>
    <scope>NUCLEOTIDE SEQUENCE [LARGE SCALE GENOMIC DNA]</scope>
    <source>
        <strain evidence="7 8">2789STDY5834961</strain>
    </source>
</reference>
<evidence type="ECO:0000256" key="1">
    <source>
        <dbReference type="ARBA" id="ARBA00005941"/>
    </source>
</evidence>
<dbReference type="EC" id="1.15.1.2" evidence="7"/>
<feature type="domain" description="Desulfoferrodoxin ferrous iron-binding" evidence="6">
    <location>
        <begin position="10"/>
        <end position="91"/>
    </location>
</feature>
<proteinExistence type="inferred from homology"/>
<sequence length="92" mass="10502">MPELKAGVTDAAVEKHVPVYTLDGNLVHVVGEIKHPMLEEYFIEWITLNTNQGVYRKQLNPGQEPVADFRLCDGEQVEEVYAYCNLHGLWKC</sequence>
<accession>A0A173VIX3</accession>
<keyword evidence="3" id="KW-0479">Metal-binding</keyword>
<dbReference type="AlphaFoldDB" id="A0A173VIX3"/>
<dbReference type="InterPro" id="IPR036073">
    <property type="entry name" value="Desulfoferrodoxin_Fe-bd_dom_sf"/>
</dbReference>
<keyword evidence="2" id="KW-0813">Transport</keyword>
<dbReference type="Proteomes" id="UP000095597">
    <property type="component" value="Unassembled WGS sequence"/>
</dbReference>
<dbReference type="GO" id="GO:0050605">
    <property type="term" value="F:superoxide reductase activity"/>
    <property type="evidence" value="ECO:0007669"/>
    <property type="project" value="UniProtKB-EC"/>
</dbReference>
<keyword evidence="4" id="KW-0249">Electron transport</keyword>